<dbReference type="SFLD" id="SFLDG00002">
    <property type="entry name" value="C1.7:_P-type_atpase_like"/>
    <property type="match status" value="1"/>
</dbReference>
<feature type="domain" description="HMA" evidence="12">
    <location>
        <begin position="18"/>
        <end position="82"/>
    </location>
</feature>
<evidence type="ECO:0000256" key="11">
    <source>
        <dbReference type="SAM" id="MobiDB-lite"/>
    </source>
</evidence>
<dbReference type="SUPFAM" id="SSF56784">
    <property type="entry name" value="HAD-like"/>
    <property type="match status" value="1"/>
</dbReference>
<dbReference type="SUPFAM" id="SSF81653">
    <property type="entry name" value="Calcium ATPase, transduction domain A"/>
    <property type="match status" value="1"/>
</dbReference>
<organism evidence="13 14">
    <name type="scientific">Streptomyces goshikiensis</name>
    <dbReference type="NCBI Taxonomy" id="1942"/>
    <lineage>
        <taxon>Bacteria</taxon>
        <taxon>Bacillati</taxon>
        <taxon>Actinomycetota</taxon>
        <taxon>Actinomycetes</taxon>
        <taxon>Kitasatosporales</taxon>
        <taxon>Streptomycetaceae</taxon>
        <taxon>Streptomyces</taxon>
    </lineage>
</organism>
<feature type="transmembrane region" description="Helical" evidence="10">
    <location>
        <begin position="735"/>
        <end position="752"/>
    </location>
</feature>
<dbReference type="PROSITE" id="PS01047">
    <property type="entry name" value="HMA_1"/>
    <property type="match status" value="1"/>
</dbReference>
<dbReference type="PANTHER" id="PTHR43520:SF8">
    <property type="entry name" value="P-TYPE CU(+) TRANSPORTER"/>
    <property type="match status" value="1"/>
</dbReference>
<evidence type="ECO:0000256" key="9">
    <source>
        <dbReference type="ARBA" id="ARBA00023136"/>
    </source>
</evidence>
<dbReference type="InterPro" id="IPR018303">
    <property type="entry name" value="ATPase_P-typ_P_site"/>
</dbReference>
<dbReference type="Pfam" id="PF00702">
    <property type="entry name" value="Hydrolase"/>
    <property type="match status" value="1"/>
</dbReference>
<dbReference type="PANTHER" id="PTHR43520">
    <property type="entry name" value="ATP7, ISOFORM B"/>
    <property type="match status" value="1"/>
</dbReference>
<name>A0ABZ1RPK8_9ACTN</name>
<dbReference type="InterPro" id="IPR017969">
    <property type="entry name" value="Heavy-metal-associated_CS"/>
</dbReference>
<dbReference type="CDD" id="cd02094">
    <property type="entry name" value="P-type_ATPase_Cu-like"/>
    <property type="match status" value="1"/>
</dbReference>
<feature type="region of interest" description="Disordered" evidence="11">
    <location>
        <begin position="79"/>
        <end position="114"/>
    </location>
</feature>
<evidence type="ECO:0000259" key="12">
    <source>
        <dbReference type="PROSITE" id="PS50846"/>
    </source>
</evidence>
<evidence type="ECO:0000256" key="10">
    <source>
        <dbReference type="RuleBase" id="RU362081"/>
    </source>
</evidence>
<feature type="transmembrane region" description="Helical" evidence="10">
    <location>
        <begin position="409"/>
        <end position="430"/>
    </location>
</feature>
<dbReference type="NCBIfam" id="TIGR01494">
    <property type="entry name" value="ATPase_P-type"/>
    <property type="match status" value="2"/>
</dbReference>
<dbReference type="InterPro" id="IPR023214">
    <property type="entry name" value="HAD_sf"/>
</dbReference>
<dbReference type="Pfam" id="PF00122">
    <property type="entry name" value="E1-E2_ATPase"/>
    <property type="match status" value="1"/>
</dbReference>
<dbReference type="InterPro" id="IPR023299">
    <property type="entry name" value="ATPase_P-typ_cyto_dom_N"/>
</dbReference>
<dbReference type="InterPro" id="IPR036163">
    <property type="entry name" value="HMA_dom_sf"/>
</dbReference>
<dbReference type="PRINTS" id="PR00120">
    <property type="entry name" value="HATPASE"/>
</dbReference>
<dbReference type="PROSITE" id="PS00154">
    <property type="entry name" value="ATPASE_E1_E2"/>
    <property type="match status" value="1"/>
</dbReference>
<dbReference type="CDD" id="cd00371">
    <property type="entry name" value="HMA"/>
    <property type="match status" value="1"/>
</dbReference>
<dbReference type="SUPFAM" id="SSF81665">
    <property type="entry name" value="Calcium ATPase, transmembrane domain M"/>
    <property type="match status" value="1"/>
</dbReference>
<feature type="transmembrane region" description="Helical" evidence="10">
    <location>
        <begin position="758"/>
        <end position="776"/>
    </location>
</feature>
<evidence type="ECO:0000256" key="4">
    <source>
        <dbReference type="ARBA" id="ARBA00022723"/>
    </source>
</evidence>
<keyword evidence="14" id="KW-1185">Reference proteome</keyword>
<dbReference type="InterPro" id="IPR023298">
    <property type="entry name" value="ATPase_P-typ_TM_dom_sf"/>
</dbReference>
<keyword evidence="5 10" id="KW-0547">Nucleotide-binding</keyword>
<dbReference type="InterPro" id="IPR006121">
    <property type="entry name" value="HMA_dom"/>
</dbReference>
<dbReference type="InterPro" id="IPR059000">
    <property type="entry name" value="ATPase_P-type_domA"/>
</dbReference>
<proteinExistence type="inferred from homology"/>
<dbReference type="Gene3D" id="2.70.150.10">
    <property type="entry name" value="Calcium-transporting ATPase, cytoplasmic transduction domain A"/>
    <property type="match status" value="1"/>
</dbReference>
<evidence type="ECO:0000256" key="8">
    <source>
        <dbReference type="ARBA" id="ARBA00022989"/>
    </source>
</evidence>
<dbReference type="InterPro" id="IPR008250">
    <property type="entry name" value="ATPase_P-typ_transduc_dom_A_sf"/>
</dbReference>
<feature type="transmembrane region" description="Helical" evidence="10">
    <location>
        <begin position="151"/>
        <end position="173"/>
    </location>
</feature>
<evidence type="ECO:0000256" key="6">
    <source>
        <dbReference type="ARBA" id="ARBA00022840"/>
    </source>
</evidence>
<keyword evidence="9 10" id="KW-0472">Membrane</keyword>
<dbReference type="PRINTS" id="PR00119">
    <property type="entry name" value="CATATPASE"/>
</dbReference>
<protein>
    <submittedName>
        <fullName evidence="13">Heavy metal translocating P-type ATPase</fullName>
    </submittedName>
</protein>
<dbReference type="PROSITE" id="PS50846">
    <property type="entry name" value="HMA_2"/>
    <property type="match status" value="1"/>
</dbReference>
<evidence type="ECO:0000256" key="1">
    <source>
        <dbReference type="ARBA" id="ARBA00004651"/>
    </source>
</evidence>
<dbReference type="SFLD" id="SFLDS00003">
    <property type="entry name" value="Haloacid_Dehalogenase"/>
    <property type="match status" value="1"/>
</dbReference>
<dbReference type="InterPro" id="IPR036412">
    <property type="entry name" value="HAD-like_sf"/>
</dbReference>
<dbReference type="Gene3D" id="3.30.70.100">
    <property type="match status" value="1"/>
</dbReference>
<feature type="transmembrane region" description="Helical" evidence="10">
    <location>
        <begin position="125"/>
        <end position="145"/>
    </location>
</feature>
<dbReference type="EMBL" id="CP108057">
    <property type="protein sequence ID" value="WUO48429.1"/>
    <property type="molecule type" value="Genomic_DNA"/>
</dbReference>
<dbReference type="InterPro" id="IPR027256">
    <property type="entry name" value="P-typ_ATPase_IB"/>
</dbReference>
<keyword evidence="4 10" id="KW-0479">Metal-binding</keyword>
<keyword evidence="10" id="KW-1003">Cell membrane</keyword>
<dbReference type="NCBIfam" id="TIGR01525">
    <property type="entry name" value="ATPase-IB_hvy"/>
    <property type="match status" value="1"/>
</dbReference>
<feature type="transmembrane region" description="Helical" evidence="10">
    <location>
        <begin position="381"/>
        <end position="403"/>
    </location>
</feature>
<feature type="transmembrane region" description="Helical" evidence="10">
    <location>
        <begin position="227"/>
        <end position="247"/>
    </location>
</feature>
<accession>A0ABZ1RPK8</accession>
<evidence type="ECO:0000256" key="2">
    <source>
        <dbReference type="ARBA" id="ARBA00006024"/>
    </source>
</evidence>
<dbReference type="RefSeq" id="WP_328776506.1">
    <property type="nucleotide sequence ID" value="NZ_CP108057.1"/>
</dbReference>
<evidence type="ECO:0000256" key="7">
    <source>
        <dbReference type="ARBA" id="ARBA00022967"/>
    </source>
</evidence>
<dbReference type="Proteomes" id="UP001432075">
    <property type="component" value="Chromosome"/>
</dbReference>
<feature type="transmembrane region" description="Helical" evidence="10">
    <location>
        <begin position="185"/>
        <end position="207"/>
    </location>
</feature>
<keyword evidence="6 10" id="KW-0067">ATP-binding</keyword>
<dbReference type="Gene3D" id="3.40.1110.10">
    <property type="entry name" value="Calcium-transporting ATPase, cytoplasmic domain N"/>
    <property type="match status" value="1"/>
</dbReference>
<gene>
    <name evidence="13" type="ORF">OHU17_22785</name>
</gene>
<evidence type="ECO:0000256" key="3">
    <source>
        <dbReference type="ARBA" id="ARBA00022692"/>
    </source>
</evidence>
<dbReference type="SUPFAM" id="SSF55008">
    <property type="entry name" value="HMA, heavy metal-associated domain"/>
    <property type="match status" value="1"/>
</dbReference>
<evidence type="ECO:0000313" key="14">
    <source>
        <dbReference type="Proteomes" id="UP001432075"/>
    </source>
</evidence>
<sequence length="782" mass="80546">MSSSTVHDGPIAAQDGTAEVELTIGGMTCASCAARIEKKLNRMDGVTATVNYATEKARVSYAGDVGVADLIATVVKTGYTATEPPPPPGPEPEEEPDGEPETRAETAGAAGTPRDPELAALRQRLLISSALALPVVLLAMIPALQFDNWQWLSLTLAAPVVVWGAFPFHRAAWTNARHGAATMDTLVSVGTLAAFAWSLWALFFGHAGMPGMRHGFDFTISRTDGSSAIYLEVAAGVVSFILLGRYLEACSKRKAGAALKALLELGAKDVTVLRDGREVRIPVARLSAGDRFVVRPGEKIATDGTVVEGSSAVDASMLTGESVPVEVAVGDSVTGATVNASGRLVVEATRVGADTQLARMARLVEDAQNGKAEVQRLADRISGVFVPVVLLLALGTWVTWLLITDNPTAAFTAAVAVLIIACPCALGLATPTALMVGTGRGAQLGILIKGPEVLESTRRVDTVVLDKTGTVTTGRMTLTGVHPAEGVDKEQLLRLAGALEHASEHPIARAVAAGAADRAGAPPAPGGSASPSPFAAVDGFENVAGLGVQGVVDGHAVLVGREKLLAAWEITLPAGLAEAKEAAERAGGTAVLVAWDGAARGVLTVADAVKETSAEAVTRLRALGLTPVLLTGDNRAVAEAVAREVGIDEVIAEVLPQDKVEVVRGLQARGRTVAMVGDGVNDAAALAQADLGLAMGTGTDAAIEAGDLTLVRGDLRVAADAIRLSRRTLAIIKGNLFWAFGYNVAALPLAAAGLLNPMIAGAAMAFSSVFVVSNSLRLRSFR</sequence>
<dbReference type="InterPro" id="IPR044492">
    <property type="entry name" value="P_typ_ATPase_HD_dom"/>
</dbReference>
<keyword evidence="3 10" id="KW-0812">Transmembrane</keyword>
<reference evidence="13" key="1">
    <citation type="submission" date="2022-10" db="EMBL/GenBank/DDBJ databases">
        <title>The complete genomes of actinobacterial strains from the NBC collection.</title>
        <authorList>
            <person name="Joergensen T.S."/>
            <person name="Alvarez Arevalo M."/>
            <person name="Sterndorff E.B."/>
            <person name="Faurdal D."/>
            <person name="Vuksanovic O."/>
            <person name="Mourched A.-S."/>
            <person name="Charusanti P."/>
            <person name="Shaw S."/>
            <person name="Blin K."/>
            <person name="Weber T."/>
        </authorList>
    </citation>
    <scope>NUCLEOTIDE SEQUENCE</scope>
    <source>
        <strain evidence="13">NBC_00283</strain>
    </source>
</reference>
<dbReference type="PROSITE" id="PS01229">
    <property type="entry name" value="COF_2"/>
    <property type="match status" value="1"/>
</dbReference>
<keyword evidence="8 10" id="KW-1133">Transmembrane helix</keyword>
<dbReference type="Pfam" id="PF00403">
    <property type="entry name" value="HMA"/>
    <property type="match status" value="1"/>
</dbReference>
<dbReference type="SFLD" id="SFLDF00027">
    <property type="entry name" value="p-type_atpase"/>
    <property type="match status" value="1"/>
</dbReference>
<keyword evidence="7" id="KW-1278">Translocase</keyword>
<comment type="subcellular location">
    <subcellularLocation>
        <location evidence="1">Cell membrane</location>
        <topology evidence="1">Multi-pass membrane protein</topology>
    </subcellularLocation>
</comment>
<evidence type="ECO:0000256" key="5">
    <source>
        <dbReference type="ARBA" id="ARBA00022741"/>
    </source>
</evidence>
<dbReference type="InterPro" id="IPR001757">
    <property type="entry name" value="P_typ_ATPase"/>
</dbReference>
<dbReference type="Gene3D" id="3.40.50.1000">
    <property type="entry name" value="HAD superfamily/HAD-like"/>
    <property type="match status" value="1"/>
</dbReference>
<evidence type="ECO:0000313" key="13">
    <source>
        <dbReference type="EMBL" id="WUO48429.1"/>
    </source>
</evidence>
<comment type="similarity">
    <text evidence="2 10">Belongs to the cation transport ATPase (P-type) (TC 3.A.3) family. Type IB subfamily.</text>
</comment>